<dbReference type="HAMAP" id="MF_01373">
    <property type="entry name" value="LpqB_lipoprot"/>
    <property type="match status" value="1"/>
</dbReference>
<keyword evidence="2" id="KW-0732">Signal</keyword>
<dbReference type="Pfam" id="PF25976">
    <property type="entry name" value="LpqB_N"/>
    <property type="match status" value="1"/>
</dbReference>
<name>A0A1G8F9Z8_9NOCA</name>
<evidence type="ECO:0000256" key="2">
    <source>
        <dbReference type="ARBA" id="ARBA00022729"/>
    </source>
</evidence>
<dbReference type="NCBIfam" id="NF010141">
    <property type="entry name" value="PRK13616.1"/>
    <property type="match status" value="1"/>
</dbReference>
<dbReference type="EMBL" id="FNDN01000003">
    <property type="protein sequence ID" value="SDH78976.1"/>
    <property type="molecule type" value="Genomic_DNA"/>
</dbReference>
<reference evidence="8 9" key="1">
    <citation type="submission" date="2016-10" db="EMBL/GenBank/DDBJ databases">
        <authorList>
            <person name="de Groot N.N."/>
        </authorList>
    </citation>
    <scope>NUCLEOTIDE SEQUENCE [LARGE SCALE GENOMIC DNA]</scope>
    <source>
        <strain evidence="8 9">DSM 44892</strain>
    </source>
</reference>
<evidence type="ECO:0000256" key="6">
    <source>
        <dbReference type="HAMAP-Rule" id="MF_01373"/>
    </source>
</evidence>
<dbReference type="InterPro" id="IPR023959">
    <property type="entry name" value="LpqB"/>
</dbReference>
<feature type="domain" description="GerMN" evidence="7">
    <location>
        <begin position="155"/>
        <end position="253"/>
    </location>
</feature>
<evidence type="ECO:0000313" key="9">
    <source>
        <dbReference type="Proteomes" id="UP000183263"/>
    </source>
</evidence>
<keyword evidence="9" id="KW-1185">Reference proteome</keyword>
<dbReference type="Pfam" id="PF10647">
    <property type="entry name" value="Gmad1"/>
    <property type="match status" value="1"/>
</dbReference>
<keyword evidence="4" id="KW-0564">Palmitate</keyword>
<dbReference type="InterPro" id="IPR019606">
    <property type="entry name" value="GerMN"/>
</dbReference>
<accession>A0A1G8F9Z8</accession>
<evidence type="ECO:0000256" key="1">
    <source>
        <dbReference type="ARBA" id="ARBA00022475"/>
    </source>
</evidence>
<keyword evidence="5" id="KW-0449">Lipoprotein</keyword>
<evidence type="ECO:0000256" key="3">
    <source>
        <dbReference type="ARBA" id="ARBA00023136"/>
    </source>
</evidence>
<evidence type="ECO:0000313" key="8">
    <source>
        <dbReference type="EMBL" id="SDH78976.1"/>
    </source>
</evidence>
<dbReference type="Pfam" id="PF10646">
    <property type="entry name" value="Germane"/>
    <property type="match status" value="1"/>
</dbReference>
<organism evidence="8 9">
    <name type="scientific">Rhodococcus triatomae</name>
    <dbReference type="NCBI Taxonomy" id="300028"/>
    <lineage>
        <taxon>Bacteria</taxon>
        <taxon>Bacillati</taxon>
        <taxon>Actinomycetota</taxon>
        <taxon>Actinomycetes</taxon>
        <taxon>Mycobacteriales</taxon>
        <taxon>Nocardiaceae</taxon>
        <taxon>Rhodococcus</taxon>
    </lineage>
</organism>
<dbReference type="InterPro" id="IPR018910">
    <property type="entry name" value="LpqB_C"/>
</dbReference>
<protein>
    <recommendedName>
        <fullName evidence="6">Lipoprotein LpqB</fullName>
    </recommendedName>
</protein>
<gene>
    <name evidence="6" type="primary">lpqB</name>
    <name evidence="8" type="ORF">SAMN05444695_103220</name>
</gene>
<dbReference type="InterPro" id="IPR011042">
    <property type="entry name" value="6-blade_b-propeller_TolB-like"/>
</dbReference>
<keyword evidence="3" id="KW-0472">Membrane</keyword>
<dbReference type="Proteomes" id="UP000183263">
    <property type="component" value="Unassembled WGS sequence"/>
</dbReference>
<proteinExistence type="inferred from homology"/>
<dbReference type="GO" id="GO:0005886">
    <property type="term" value="C:plasma membrane"/>
    <property type="evidence" value="ECO:0007669"/>
    <property type="project" value="UniProtKB-SubCell"/>
</dbReference>
<dbReference type="SUPFAM" id="SSF82171">
    <property type="entry name" value="DPP6 N-terminal domain-like"/>
    <property type="match status" value="1"/>
</dbReference>
<sequence length="546" mass="57398">MPEPTAGREPDLLLRDFVKASTNPANRHLAARQFLTPEVSGRWDDEASAIIVDKVDVFVETRSTNRATYTIRANKVGQLQPGGLYEAEDGNFEARIGFERIGGEWRINELPQGVIMDRAQFLNTYQRKSLYFVDPTGATVVPDPRWVYAEPDQMAAQLVGLLIEGPKSALAPAVRNELGDGVSLRAPITKADGRSAGVGVGLGGVRIDLQGVRGMDPQSKSLLAAQLVWTLANAEVAGPYVLLADGQPLDERFADGWTTADVASMNPLATAGAAVGLHALRDGALVSVTENGVVPSPGFFGNSGRLRAASLSQDGRLVAAVADTGRPPPDPANTLMVGGYETGDAEPALESGAITRPTWNPDGSVIWTTVNGNHVVRVLREPGTGRLSVVDVDAGAVTALGSTITELRLSRDGVRAAIIVDGKVYLAIVTELPGGGYALTSPRAIAVGLGSPALSLDWSDGETVVVARAASDIPVVQVTVDGSRMDALPSRNLTAPVVAVDATPTTEFVADSRAVFQLNNMDPAGDRYWREVPGLTGVKAIPVLPG</sequence>
<keyword evidence="1" id="KW-1003">Cell membrane</keyword>
<comment type="similarity">
    <text evidence="6">Belongs to the LpqB lipoprotein family.</text>
</comment>
<comment type="subcellular location">
    <subcellularLocation>
        <location evidence="6">Cell membrane</location>
        <topology evidence="6">Lipid-anchor</topology>
    </subcellularLocation>
</comment>
<dbReference type="InterPro" id="IPR059026">
    <property type="entry name" value="LpqB_N"/>
</dbReference>
<evidence type="ECO:0000256" key="5">
    <source>
        <dbReference type="ARBA" id="ARBA00023288"/>
    </source>
</evidence>
<dbReference type="Gene3D" id="2.120.10.30">
    <property type="entry name" value="TolB, C-terminal domain"/>
    <property type="match status" value="1"/>
</dbReference>
<evidence type="ECO:0000256" key="4">
    <source>
        <dbReference type="ARBA" id="ARBA00023139"/>
    </source>
</evidence>
<dbReference type="SMART" id="SM00909">
    <property type="entry name" value="Germane"/>
    <property type="match status" value="1"/>
</dbReference>
<dbReference type="AlphaFoldDB" id="A0A1G8F9Z8"/>
<evidence type="ECO:0000259" key="7">
    <source>
        <dbReference type="SMART" id="SM00909"/>
    </source>
</evidence>